<evidence type="ECO:0000313" key="2">
    <source>
        <dbReference type="EMBL" id="DAD99647.1"/>
    </source>
</evidence>
<sequence>MIKAKEQFEIKEVGTIHTKEEPKCINIRSSSKNKPIKDYHTLSEKYRVLNETKNVAFGVVVAVVLLANGWIELDSKALQILVAVLIAGFAALSIRALDEALMEE</sequence>
<protein>
    <submittedName>
        <fullName evidence="2">Uncharacterized protein</fullName>
    </submittedName>
</protein>
<feature type="transmembrane region" description="Helical" evidence="1">
    <location>
        <begin position="77"/>
        <end position="97"/>
    </location>
</feature>
<keyword evidence="1" id="KW-0812">Transmembrane</keyword>
<evidence type="ECO:0000256" key="1">
    <source>
        <dbReference type="SAM" id="Phobius"/>
    </source>
</evidence>
<reference evidence="2" key="1">
    <citation type="journal article" date="2021" name="Proc. Natl. Acad. Sci. U.S.A.">
        <title>A Catalog of Tens of Thousands of Viruses from Human Metagenomes Reveals Hidden Associations with Chronic Diseases.</title>
        <authorList>
            <person name="Tisza M.J."/>
            <person name="Buck C.B."/>
        </authorList>
    </citation>
    <scope>NUCLEOTIDE SEQUENCE</scope>
    <source>
        <strain evidence="2">Ct6bb17</strain>
    </source>
</reference>
<name>A0A8S5NZ07_9CAUD</name>
<feature type="transmembrane region" description="Helical" evidence="1">
    <location>
        <begin position="54"/>
        <end position="71"/>
    </location>
</feature>
<accession>A0A8S5NZ07</accession>
<keyword evidence="1" id="KW-1133">Transmembrane helix</keyword>
<keyword evidence="1" id="KW-0472">Membrane</keyword>
<proteinExistence type="predicted"/>
<organism evidence="2">
    <name type="scientific">Siphoviridae sp. ct6bb17</name>
    <dbReference type="NCBI Taxonomy" id="2825345"/>
    <lineage>
        <taxon>Viruses</taxon>
        <taxon>Duplodnaviria</taxon>
        <taxon>Heunggongvirae</taxon>
        <taxon>Uroviricota</taxon>
        <taxon>Caudoviricetes</taxon>
    </lineage>
</organism>
<dbReference type="EMBL" id="BK015290">
    <property type="protein sequence ID" value="DAD99647.1"/>
    <property type="molecule type" value="Genomic_DNA"/>
</dbReference>